<proteinExistence type="predicted"/>
<evidence type="ECO:0000313" key="2">
    <source>
        <dbReference type="Proteomes" id="UP000288102"/>
    </source>
</evidence>
<organism evidence="1 2">
    <name type="scientific">Flavobacterium cupreum</name>
    <dbReference type="NCBI Taxonomy" id="2133766"/>
    <lineage>
        <taxon>Bacteria</taxon>
        <taxon>Pseudomonadati</taxon>
        <taxon>Bacteroidota</taxon>
        <taxon>Flavobacteriia</taxon>
        <taxon>Flavobacteriales</taxon>
        <taxon>Flavobacteriaceae</taxon>
        <taxon>Flavobacterium</taxon>
    </lineage>
</organism>
<comment type="caution">
    <text evidence="1">The sequence shown here is derived from an EMBL/GenBank/DDBJ whole genome shotgun (WGS) entry which is preliminary data.</text>
</comment>
<sequence length="68" mass="8010">MRKGVGKLVRFLQEKILTKLTKNSAKGIFSRSTTFFYGDMKLNFSKKKTLKLRFNIIYIFLFSSTTNY</sequence>
<reference evidence="2" key="1">
    <citation type="journal article" date="2019" name="Syst. Appl. Microbiol.">
        <title>Flavobacterium circumlabens sp. nov. and Flavobacterium cupreum sp. nov., two psychrotrophic species isolated from Antarctic environmental samples.</title>
        <authorList>
            <person name="Kralova S."/>
            <person name="Busse H.-J."/>
            <person name="Svec P."/>
            <person name="Maslanova I."/>
            <person name="Stankova E."/>
            <person name="Bartak M."/>
            <person name="Sedlacek I."/>
        </authorList>
    </citation>
    <scope>NUCLEOTIDE SEQUENCE [LARGE SCALE GENOMIC DNA]</scope>
    <source>
        <strain evidence="2">CCM 8825</strain>
    </source>
</reference>
<gene>
    <name evidence="1" type="ORF">D0817_08965</name>
</gene>
<dbReference type="Proteomes" id="UP000288102">
    <property type="component" value="Unassembled WGS sequence"/>
</dbReference>
<evidence type="ECO:0000313" key="1">
    <source>
        <dbReference type="EMBL" id="RUT70597.1"/>
    </source>
</evidence>
<keyword evidence="2" id="KW-1185">Reference proteome</keyword>
<dbReference type="AlphaFoldDB" id="A0A434A8C9"/>
<protein>
    <submittedName>
        <fullName evidence="1">Uncharacterized protein</fullName>
    </submittedName>
</protein>
<dbReference type="EMBL" id="QWDM01000005">
    <property type="protein sequence ID" value="RUT70597.1"/>
    <property type="molecule type" value="Genomic_DNA"/>
</dbReference>
<name>A0A434A8C9_9FLAO</name>
<accession>A0A434A8C9</accession>